<keyword evidence="1" id="KW-0479">Metal-binding</keyword>
<accession>D3RXE8</accession>
<dbReference type="InterPro" id="IPR040086">
    <property type="entry name" value="MJ0683-like"/>
</dbReference>
<dbReference type="OrthoDB" id="15538at2157"/>
<dbReference type="STRING" id="589924.Ferp_0999"/>
<dbReference type="InterPro" id="IPR007197">
    <property type="entry name" value="rSAM"/>
</dbReference>
<dbReference type="HOGENOM" id="CLU_015525_2_1_2"/>
<protein>
    <submittedName>
        <fullName evidence="5">Radical SAM domain protein</fullName>
    </submittedName>
</protein>
<dbReference type="Proteomes" id="UP000002613">
    <property type="component" value="Chromosome"/>
</dbReference>
<dbReference type="eggNOG" id="arCOG01290">
    <property type="taxonomic scope" value="Archaea"/>
</dbReference>
<feature type="domain" description="Radical SAM core" evidence="4">
    <location>
        <begin position="17"/>
        <end position="235"/>
    </location>
</feature>
<dbReference type="InterPro" id="IPR058240">
    <property type="entry name" value="rSAM_sf"/>
</dbReference>
<dbReference type="GO" id="GO:0046872">
    <property type="term" value="F:metal ion binding"/>
    <property type="evidence" value="ECO:0007669"/>
    <property type="project" value="UniProtKB-KW"/>
</dbReference>
<evidence type="ECO:0000313" key="6">
    <source>
        <dbReference type="Proteomes" id="UP000002613"/>
    </source>
</evidence>
<dbReference type="SFLD" id="SFLDG01084">
    <property type="entry name" value="Uncharacterised_Radical_SAM_Su"/>
    <property type="match status" value="1"/>
</dbReference>
<dbReference type="Gene3D" id="3.80.30.30">
    <property type="match status" value="1"/>
</dbReference>
<dbReference type="RefSeq" id="WP_012965504.1">
    <property type="nucleotide sequence ID" value="NC_013849.1"/>
</dbReference>
<dbReference type="GO" id="GO:0051536">
    <property type="term" value="F:iron-sulfur cluster binding"/>
    <property type="evidence" value="ECO:0007669"/>
    <property type="project" value="UniProtKB-KW"/>
</dbReference>
<reference evidence="6" key="1">
    <citation type="submission" date="2010-02" db="EMBL/GenBank/DDBJ databases">
        <title>Complete sequence of Ferroglobus placidus DSM 10642.</title>
        <authorList>
            <consortium name="US DOE Joint Genome Institute"/>
            <person name="Lucas S."/>
            <person name="Copeland A."/>
            <person name="Lapidus A."/>
            <person name="Cheng J.-F."/>
            <person name="Bruce D."/>
            <person name="Goodwin L."/>
            <person name="Pitluck S."/>
            <person name="Saunders E."/>
            <person name="Brettin T."/>
            <person name="Detter J.C."/>
            <person name="Han C."/>
            <person name="Tapia R."/>
            <person name="Larimer F."/>
            <person name="Land M."/>
            <person name="Hauser L."/>
            <person name="Kyrpides N."/>
            <person name="Ivanova N."/>
            <person name="Holmes D."/>
            <person name="Lovley D."/>
            <person name="Kyrpides N."/>
            <person name="Anderson I.J."/>
            <person name="Woyke T."/>
        </authorList>
    </citation>
    <scope>NUCLEOTIDE SEQUENCE [LARGE SCALE GENOMIC DNA]</scope>
    <source>
        <strain evidence="6">DSM 10642 / AEDII12DO</strain>
    </source>
</reference>
<evidence type="ECO:0000256" key="2">
    <source>
        <dbReference type="ARBA" id="ARBA00023004"/>
    </source>
</evidence>
<gene>
    <name evidence="5" type="ordered locus">Ferp_0999</name>
</gene>
<dbReference type="AlphaFoldDB" id="D3RXE8"/>
<dbReference type="PANTHER" id="PTHR43432:SF3">
    <property type="entry name" value="SLR0285 PROTEIN"/>
    <property type="match status" value="1"/>
</dbReference>
<dbReference type="InterPro" id="IPR006638">
    <property type="entry name" value="Elp3/MiaA/NifB-like_rSAM"/>
</dbReference>
<name>D3RXE8_FERPA</name>
<sequence length="283" mass="32488">MSYKLLAPFDPWKSKLCTCPAKLSFNPYTGCNHRCLYCYSTYIPNFFNARPKERLLIRLEKELREIKAEALISMSNSSDPYPEMEKSLELTRASLEMFKERGLKVLVITKSDLVTRDIDILKDMKSAVAITITTLDESLAEKIEPNAPSPKRRLRALKKVKEAGIPAILRLDPVIPFLNENVEEVLERAKFVDHVVSSTLKLRADSFSRLSKAFPELKEKFKELYFKQGEKIGGSWYLRRELRVKLLSKVAEKCEELNLSYAFCREGIPFKAKSCDGSHLLLN</sequence>
<evidence type="ECO:0000259" key="4">
    <source>
        <dbReference type="PROSITE" id="PS51918"/>
    </source>
</evidence>
<dbReference type="Pfam" id="PF04055">
    <property type="entry name" value="Radical_SAM"/>
    <property type="match status" value="1"/>
</dbReference>
<dbReference type="SUPFAM" id="SSF102114">
    <property type="entry name" value="Radical SAM enzymes"/>
    <property type="match status" value="1"/>
</dbReference>
<dbReference type="SFLD" id="SFLDS00029">
    <property type="entry name" value="Radical_SAM"/>
    <property type="match status" value="1"/>
</dbReference>
<keyword evidence="2" id="KW-0408">Iron</keyword>
<dbReference type="EMBL" id="CP001899">
    <property type="protein sequence ID" value="ADC65161.1"/>
    <property type="molecule type" value="Genomic_DNA"/>
</dbReference>
<evidence type="ECO:0000256" key="3">
    <source>
        <dbReference type="ARBA" id="ARBA00023014"/>
    </source>
</evidence>
<evidence type="ECO:0000256" key="1">
    <source>
        <dbReference type="ARBA" id="ARBA00022723"/>
    </source>
</evidence>
<dbReference type="GeneID" id="8778509"/>
<dbReference type="GO" id="GO:0003824">
    <property type="term" value="F:catalytic activity"/>
    <property type="evidence" value="ECO:0007669"/>
    <property type="project" value="InterPro"/>
</dbReference>
<organism evidence="5 6">
    <name type="scientific">Ferroglobus placidus (strain DSM 10642 / AEDII12DO)</name>
    <dbReference type="NCBI Taxonomy" id="589924"/>
    <lineage>
        <taxon>Archaea</taxon>
        <taxon>Methanobacteriati</taxon>
        <taxon>Methanobacteriota</taxon>
        <taxon>Archaeoglobi</taxon>
        <taxon>Archaeoglobales</taxon>
        <taxon>Archaeoglobaceae</taxon>
        <taxon>Ferroglobus</taxon>
    </lineage>
</organism>
<dbReference type="CDD" id="cd01335">
    <property type="entry name" value="Radical_SAM"/>
    <property type="match status" value="1"/>
</dbReference>
<dbReference type="SMART" id="SM00729">
    <property type="entry name" value="Elp3"/>
    <property type="match status" value="1"/>
</dbReference>
<keyword evidence="3" id="KW-0411">Iron-sulfur</keyword>
<dbReference type="PaxDb" id="589924-Ferp_0999"/>
<evidence type="ECO:0000313" key="5">
    <source>
        <dbReference type="EMBL" id="ADC65161.1"/>
    </source>
</evidence>
<dbReference type="PROSITE" id="PS51918">
    <property type="entry name" value="RADICAL_SAM"/>
    <property type="match status" value="1"/>
</dbReference>
<dbReference type="KEGG" id="fpl:Ferp_0999"/>
<reference evidence="5 6" key="2">
    <citation type="journal article" date="2011" name="Stand. Genomic Sci.">
        <title>Complete genome sequence of Ferroglobus placidus AEDII12DO.</title>
        <authorList>
            <person name="Anderson I."/>
            <person name="Risso C."/>
            <person name="Holmes D."/>
            <person name="Lucas S."/>
            <person name="Copeland A."/>
            <person name="Lapidus A."/>
            <person name="Cheng J.F."/>
            <person name="Bruce D."/>
            <person name="Goodwin L."/>
            <person name="Pitluck S."/>
            <person name="Saunders E."/>
            <person name="Brettin T."/>
            <person name="Detter J.C."/>
            <person name="Han C."/>
            <person name="Tapia R."/>
            <person name="Larimer F."/>
            <person name="Land M."/>
            <person name="Hauser L."/>
            <person name="Woyke T."/>
            <person name="Lovley D."/>
            <person name="Kyrpides N."/>
            <person name="Ivanova N."/>
        </authorList>
    </citation>
    <scope>NUCLEOTIDE SEQUENCE [LARGE SCALE GENOMIC DNA]</scope>
    <source>
        <strain evidence="6">DSM 10642 / AEDII12DO</strain>
    </source>
</reference>
<proteinExistence type="predicted"/>
<dbReference type="PANTHER" id="PTHR43432">
    <property type="entry name" value="SLR0285 PROTEIN"/>
    <property type="match status" value="1"/>
</dbReference>
<keyword evidence="6" id="KW-1185">Reference proteome</keyword>